<comment type="caution">
    <text evidence="2">The sequence shown here is derived from an EMBL/GenBank/DDBJ whole genome shotgun (WGS) entry which is preliminary data.</text>
</comment>
<sequence length="358" mass="38878">MKNACIVLRNNRAPLSGHEFEEPLAALLRGGFAADKVFILPQNESHEFLQTAIECKNFFDNVLVIAEEGSLASLCSRVCELLKIEPQAGTVLRADSKSFFLLPFGSAGAGLVAGEVLPYLEEKYSVRYAKTVLRAVGVPRERLNSLLTQLRALGGGLTVSESEDYGDLRLEILYDGNSPKMAVDEAVRLAAESLNEYTYAVEDTPLNRRIYEMLKLRGLKLSVAESFTGGGVAQKLIEVPGVSEVLFESVVAYDNGSKMKRLGVQQSTLARFGAVSDETAYEMAAGLIASGNCSVSVATTGIAGPASDNTNKPVGLCYIAVGTRETVFVYKYMFKGGREDITRRAVNQALFLLYKQIK</sequence>
<dbReference type="EMBL" id="DXCQ01000074">
    <property type="protein sequence ID" value="HIY97625.1"/>
    <property type="molecule type" value="Genomic_DNA"/>
</dbReference>
<dbReference type="InterPro" id="IPR008136">
    <property type="entry name" value="CinA_C"/>
</dbReference>
<feature type="domain" description="CinA C-terminal" evidence="1">
    <location>
        <begin position="205"/>
        <end position="356"/>
    </location>
</feature>
<dbReference type="Proteomes" id="UP000886750">
    <property type="component" value="Unassembled WGS sequence"/>
</dbReference>
<gene>
    <name evidence="2" type="ORF">H9729_08040</name>
</gene>
<accession>A0A9D1ZXI0</accession>
<dbReference type="InterPro" id="IPR036653">
    <property type="entry name" value="CinA-like_C"/>
</dbReference>
<dbReference type="SUPFAM" id="SSF142433">
    <property type="entry name" value="CinA-like"/>
    <property type="match status" value="1"/>
</dbReference>
<evidence type="ECO:0000313" key="2">
    <source>
        <dbReference type="EMBL" id="HIY97625.1"/>
    </source>
</evidence>
<dbReference type="AlphaFoldDB" id="A0A9D1ZXI0"/>
<reference evidence="2" key="1">
    <citation type="journal article" date="2021" name="PeerJ">
        <title>Extensive microbial diversity within the chicken gut microbiome revealed by metagenomics and culture.</title>
        <authorList>
            <person name="Gilroy R."/>
            <person name="Ravi A."/>
            <person name="Getino M."/>
            <person name="Pursley I."/>
            <person name="Horton D.L."/>
            <person name="Alikhan N.F."/>
            <person name="Baker D."/>
            <person name="Gharbi K."/>
            <person name="Hall N."/>
            <person name="Watson M."/>
            <person name="Adriaenssens E.M."/>
            <person name="Foster-Nyarko E."/>
            <person name="Jarju S."/>
            <person name="Secka A."/>
            <person name="Antonio M."/>
            <person name="Oren A."/>
            <person name="Chaudhuri R.R."/>
            <person name="La Ragione R."/>
            <person name="Hildebrand F."/>
            <person name="Pallen M.J."/>
        </authorList>
    </citation>
    <scope>NUCLEOTIDE SEQUENCE</scope>
    <source>
        <strain evidence="2">1345</strain>
    </source>
</reference>
<dbReference type="NCBIfam" id="TIGR00199">
    <property type="entry name" value="PncC_domain"/>
    <property type="match status" value="1"/>
</dbReference>
<name>A0A9D1ZXI0_9FIRM</name>
<reference evidence="2" key="2">
    <citation type="submission" date="2021-04" db="EMBL/GenBank/DDBJ databases">
        <authorList>
            <person name="Gilroy R."/>
        </authorList>
    </citation>
    <scope>NUCLEOTIDE SEQUENCE</scope>
    <source>
        <strain evidence="2">1345</strain>
    </source>
</reference>
<evidence type="ECO:0000313" key="3">
    <source>
        <dbReference type="Proteomes" id="UP000886750"/>
    </source>
</evidence>
<dbReference type="Gene3D" id="3.90.950.20">
    <property type="entry name" value="CinA-like"/>
    <property type="match status" value="1"/>
</dbReference>
<dbReference type="Pfam" id="PF02464">
    <property type="entry name" value="CinA"/>
    <property type="match status" value="1"/>
</dbReference>
<protein>
    <submittedName>
        <fullName evidence="2">CinA family protein</fullName>
    </submittedName>
</protein>
<organism evidence="2 3">
    <name type="scientific">Candidatus Borkfalkia excrementigallinarum</name>
    <dbReference type="NCBI Taxonomy" id="2838506"/>
    <lineage>
        <taxon>Bacteria</taxon>
        <taxon>Bacillati</taxon>
        <taxon>Bacillota</taxon>
        <taxon>Clostridia</taxon>
        <taxon>Christensenellales</taxon>
        <taxon>Christensenellaceae</taxon>
        <taxon>Candidatus Borkfalkia</taxon>
    </lineage>
</organism>
<evidence type="ECO:0000259" key="1">
    <source>
        <dbReference type="Pfam" id="PF02464"/>
    </source>
</evidence>
<proteinExistence type="predicted"/>